<evidence type="ECO:0000259" key="4">
    <source>
        <dbReference type="PROSITE" id="PS51462"/>
    </source>
</evidence>
<gene>
    <name evidence="5" type="ORF">E4665_09525</name>
</gene>
<dbReference type="Gene3D" id="3.90.79.10">
    <property type="entry name" value="Nucleoside Triphosphate Pyrophosphohydrolase"/>
    <property type="match status" value="1"/>
</dbReference>
<feature type="domain" description="Nudix hydrolase" evidence="4">
    <location>
        <begin position="40"/>
        <end position="169"/>
    </location>
</feature>
<dbReference type="InterPro" id="IPR020084">
    <property type="entry name" value="NUDIX_hydrolase_CS"/>
</dbReference>
<comment type="caution">
    <text evidence="5">The sequence shown here is derived from an EMBL/GenBank/DDBJ whole genome shotgun (WGS) entry which is preliminary data.</text>
</comment>
<dbReference type="EMBL" id="SRJD01000009">
    <property type="protein sequence ID" value="TGA98180.1"/>
    <property type="molecule type" value="Genomic_DNA"/>
</dbReference>
<dbReference type="GO" id="GO:0006753">
    <property type="term" value="P:nucleoside phosphate metabolic process"/>
    <property type="evidence" value="ECO:0007669"/>
    <property type="project" value="TreeGrafter"/>
</dbReference>
<protein>
    <submittedName>
        <fullName evidence="5">NUDIX hydrolase</fullName>
    </submittedName>
</protein>
<dbReference type="PROSITE" id="PS00893">
    <property type="entry name" value="NUDIX_BOX"/>
    <property type="match status" value="1"/>
</dbReference>
<dbReference type="Proteomes" id="UP000298347">
    <property type="component" value="Unassembled WGS sequence"/>
</dbReference>
<dbReference type="OrthoDB" id="9806150at2"/>
<dbReference type="GO" id="GO:0005829">
    <property type="term" value="C:cytosol"/>
    <property type="evidence" value="ECO:0007669"/>
    <property type="project" value="TreeGrafter"/>
</dbReference>
<dbReference type="PROSITE" id="PS51462">
    <property type="entry name" value="NUDIX"/>
    <property type="match status" value="1"/>
</dbReference>
<dbReference type="CDD" id="cd03424">
    <property type="entry name" value="NUDIX_ADPRase_Nudt5_UGPPase_Nudt14"/>
    <property type="match status" value="1"/>
</dbReference>
<dbReference type="PANTHER" id="PTHR11839">
    <property type="entry name" value="UDP/ADP-SUGAR PYROPHOSPHATASE"/>
    <property type="match status" value="1"/>
</dbReference>
<dbReference type="InterPro" id="IPR015797">
    <property type="entry name" value="NUDIX_hydrolase-like_dom_sf"/>
</dbReference>
<comment type="cofactor">
    <cofactor evidence="1">
        <name>Mg(2+)</name>
        <dbReference type="ChEBI" id="CHEBI:18420"/>
    </cofactor>
</comment>
<proteinExistence type="inferred from homology"/>
<dbReference type="SUPFAM" id="SSF55811">
    <property type="entry name" value="Nudix"/>
    <property type="match status" value="1"/>
</dbReference>
<accession>A0A4Z0GP77</accession>
<keyword evidence="2 3" id="KW-0378">Hydrolase</keyword>
<dbReference type="PANTHER" id="PTHR11839:SF18">
    <property type="entry name" value="NUDIX HYDROLASE DOMAIN-CONTAINING PROTEIN"/>
    <property type="match status" value="1"/>
</dbReference>
<evidence type="ECO:0000313" key="5">
    <source>
        <dbReference type="EMBL" id="TGA98180.1"/>
    </source>
</evidence>
<evidence type="ECO:0000256" key="2">
    <source>
        <dbReference type="ARBA" id="ARBA00022801"/>
    </source>
</evidence>
<evidence type="ECO:0000256" key="3">
    <source>
        <dbReference type="RuleBase" id="RU003476"/>
    </source>
</evidence>
<name>A0A4Z0GP77_9BACL</name>
<dbReference type="GO" id="GO:0016462">
    <property type="term" value="F:pyrophosphatase activity"/>
    <property type="evidence" value="ECO:0007669"/>
    <property type="project" value="UniProtKB-ARBA"/>
</dbReference>
<dbReference type="InterPro" id="IPR020476">
    <property type="entry name" value="Nudix_hydrolase"/>
</dbReference>
<dbReference type="RefSeq" id="WP_135348560.1">
    <property type="nucleotide sequence ID" value="NZ_SRJD01000009.1"/>
</dbReference>
<dbReference type="GO" id="GO:0019693">
    <property type="term" value="P:ribose phosphate metabolic process"/>
    <property type="evidence" value="ECO:0007669"/>
    <property type="project" value="TreeGrafter"/>
</dbReference>
<reference evidence="5 6" key="1">
    <citation type="journal article" date="2015" name="Int. J. Syst. Evol. Microbiol.">
        <title>Sporolactobacillus shoreae sp. nov. and Sporolactobacillus spathodeae sp. nov., two spore-forming lactic acid bacteria isolated from tree barks in Thailand.</title>
        <authorList>
            <person name="Thamacharoensuk T."/>
            <person name="Kitahara M."/>
            <person name="Ohkuma M."/>
            <person name="Thongchul N."/>
            <person name="Tanasupawat S."/>
        </authorList>
    </citation>
    <scope>NUCLEOTIDE SEQUENCE [LARGE SCALE GENOMIC DNA]</scope>
    <source>
        <strain evidence="5 6">BK92</strain>
    </source>
</reference>
<evidence type="ECO:0000256" key="1">
    <source>
        <dbReference type="ARBA" id="ARBA00001946"/>
    </source>
</evidence>
<evidence type="ECO:0000313" key="6">
    <source>
        <dbReference type="Proteomes" id="UP000298347"/>
    </source>
</evidence>
<dbReference type="AlphaFoldDB" id="A0A4Z0GP77"/>
<dbReference type="Pfam" id="PF00293">
    <property type="entry name" value="NUDIX"/>
    <property type="match status" value="1"/>
</dbReference>
<sequence length="180" mass="20565">MDGLTETRTESKEIFKGKIVHLFLDKVSLPDGRSASREVVKHPGAVAIIAADDEGKLLLVRQYRYPMNKILYEIPAGKLEPGENPDDAARRELEEETGYQCEEMKKVSSFYSSPGFSDELLHVYFTHSLISGKQHLDEDEFLEVYAVTLEEAEHMVEDHRIADAKTVYAVQYMRLRSLKK</sequence>
<organism evidence="5 6">
    <name type="scientific">Sporolactobacillus shoreae</name>
    <dbReference type="NCBI Taxonomy" id="1465501"/>
    <lineage>
        <taxon>Bacteria</taxon>
        <taxon>Bacillati</taxon>
        <taxon>Bacillota</taxon>
        <taxon>Bacilli</taxon>
        <taxon>Bacillales</taxon>
        <taxon>Sporolactobacillaceae</taxon>
        <taxon>Sporolactobacillus</taxon>
    </lineage>
</organism>
<dbReference type="FunFam" id="3.90.79.10:FF:000024">
    <property type="entry name" value="ADP-ribose pyrophosphatase"/>
    <property type="match status" value="1"/>
</dbReference>
<dbReference type="PRINTS" id="PR00502">
    <property type="entry name" value="NUDIXFAMILY"/>
</dbReference>
<comment type="similarity">
    <text evidence="3">Belongs to the Nudix hydrolase family.</text>
</comment>
<dbReference type="InterPro" id="IPR000086">
    <property type="entry name" value="NUDIX_hydrolase_dom"/>
</dbReference>
<keyword evidence="6" id="KW-1185">Reference proteome</keyword>